<evidence type="ECO:0000256" key="1">
    <source>
        <dbReference type="SAM" id="Phobius"/>
    </source>
</evidence>
<protein>
    <recommendedName>
        <fullName evidence="2">Protein-glutamine gamma-glutamyltransferase-like C-terminal domain-containing protein</fullName>
    </recommendedName>
</protein>
<dbReference type="Pfam" id="PF13559">
    <property type="entry name" value="DUF4129"/>
    <property type="match status" value="1"/>
</dbReference>
<sequence>MLAAASAVQADPLLAGMEKTRVLRLKKKDEARKTPGKQDDFRWWRDLIDSLSAGLRVAMWLVGAGLLVWVLLRLRDLLQRQQAGRALTAAPPTHVGTLDIRPESLPADIGGAARALWQRGETRAALSLLYRGALSRLVHGHGVPIRAASTERDCLALSAPHLEAASQTFLTQLVAGWQTVAYARRELSPEVFEHLCADFDVRMPTGAAT</sequence>
<dbReference type="Proteomes" id="UP000197468">
    <property type="component" value="Unassembled WGS sequence"/>
</dbReference>
<comment type="caution">
    <text evidence="3">The sequence shown here is derived from an EMBL/GenBank/DDBJ whole genome shotgun (WGS) entry which is preliminary data.</text>
</comment>
<keyword evidence="4" id="KW-1185">Reference proteome</keyword>
<evidence type="ECO:0000313" key="3">
    <source>
        <dbReference type="EMBL" id="OWQ93110.1"/>
    </source>
</evidence>
<keyword evidence="1" id="KW-1133">Transmembrane helix</keyword>
<gene>
    <name evidence="3" type="ORF">CDN99_00990</name>
</gene>
<keyword evidence="1" id="KW-0472">Membrane</keyword>
<feature type="transmembrane region" description="Helical" evidence="1">
    <location>
        <begin position="53"/>
        <end position="72"/>
    </location>
</feature>
<name>A0A246JKP9_9BURK</name>
<dbReference type="AlphaFoldDB" id="A0A246JKP9"/>
<dbReference type="EMBL" id="NIOF01000001">
    <property type="protein sequence ID" value="OWQ93110.1"/>
    <property type="molecule type" value="Genomic_DNA"/>
</dbReference>
<proteinExistence type="predicted"/>
<reference evidence="3 4" key="1">
    <citation type="journal article" date="2008" name="Int. J. Syst. Evol. Microbiol.">
        <title>Description of Roseateles aquatilis sp. nov. and Roseateles terrae sp. nov., in the class Betaproteobacteria, and emended description of the genus Roseateles.</title>
        <authorList>
            <person name="Gomila M."/>
            <person name="Bowien B."/>
            <person name="Falsen E."/>
            <person name="Moore E.R."/>
            <person name="Lalucat J."/>
        </authorList>
    </citation>
    <scope>NUCLEOTIDE SEQUENCE [LARGE SCALE GENOMIC DNA]</scope>
    <source>
        <strain evidence="3 4">CCUG 48205</strain>
    </source>
</reference>
<keyword evidence="1" id="KW-0812">Transmembrane</keyword>
<dbReference type="InterPro" id="IPR025403">
    <property type="entry name" value="TgpA-like_C"/>
</dbReference>
<feature type="domain" description="Protein-glutamine gamma-glutamyltransferase-like C-terminal" evidence="2">
    <location>
        <begin position="129"/>
        <end position="198"/>
    </location>
</feature>
<evidence type="ECO:0000259" key="2">
    <source>
        <dbReference type="Pfam" id="PF13559"/>
    </source>
</evidence>
<evidence type="ECO:0000313" key="4">
    <source>
        <dbReference type="Proteomes" id="UP000197468"/>
    </source>
</evidence>
<organism evidence="3 4">
    <name type="scientific">Roseateles aquatilis</name>
    <dbReference type="NCBI Taxonomy" id="431061"/>
    <lineage>
        <taxon>Bacteria</taxon>
        <taxon>Pseudomonadati</taxon>
        <taxon>Pseudomonadota</taxon>
        <taxon>Betaproteobacteria</taxon>
        <taxon>Burkholderiales</taxon>
        <taxon>Sphaerotilaceae</taxon>
        <taxon>Roseateles</taxon>
    </lineage>
</organism>
<accession>A0A246JKP9</accession>